<proteinExistence type="predicted"/>
<dbReference type="PANTHER" id="PTHR41339">
    <property type="entry name" value="LIPL48"/>
    <property type="match status" value="1"/>
</dbReference>
<dbReference type="AlphaFoldDB" id="A0A1N7PHZ8"/>
<name>A0A1N7PHZ8_9BACT</name>
<evidence type="ECO:0000313" key="2">
    <source>
        <dbReference type="Proteomes" id="UP000186026"/>
    </source>
</evidence>
<sequence length="533" mass="59382">MKKLINIFILLIGLTCLFSCEREEPFELPAPSLVLRTPTATQIIQEPGNDIYLEFNVQASSGLNNFLVLRDGEIIDEVNYTSEISSIYVFDYTVPQNQEIGSTNEFEFIVTDRQERSARFDLSVLIRATFSEVQELINGVDVTVIKGKLNNDYKFEKERTYLIDSILSVENGSTLTIDAGSTVYFRTYSNPNEFSQLAIFRDSRIIAEGTKDEPIVFTSDKVLLNQTPEPDDWGGIYLLGNAPSNAGGTVIVDGYRYGGNRPNDNSGVLKYVRVEFAGKLGFHGVHFFGVGSQTIVQNLQVFRNENIAVRVRGGRVSFKYLAGIGHGGYGIWCDEGWQGNGQFWVFQTDRQATLVPVNFWNIARSLEMRNNDGFFETQPRTTFRISNVTLIGNGFQDGVSNGTRRGVRIRTGARGILQNLIVTEFPDDGVRIEDLPLADLGQNMILGNTFSFSNRRNFEQDAPVFAQDPSFNVTENEVEGISLSNFVGIEPTSFNPTGLGSFFDAAPFAGAVSPENDWTADGEWFKNLDGSIR</sequence>
<keyword evidence="2" id="KW-1185">Reference proteome</keyword>
<dbReference type="EMBL" id="FTOP01000016">
    <property type="protein sequence ID" value="SIT10283.1"/>
    <property type="molecule type" value="Genomic_DNA"/>
</dbReference>
<dbReference type="Proteomes" id="UP000186026">
    <property type="component" value="Unassembled WGS sequence"/>
</dbReference>
<dbReference type="PANTHER" id="PTHR41339:SF1">
    <property type="entry name" value="SECRETED PROTEIN"/>
    <property type="match status" value="1"/>
</dbReference>
<evidence type="ECO:0000313" key="1">
    <source>
        <dbReference type="EMBL" id="SIT10283.1"/>
    </source>
</evidence>
<gene>
    <name evidence="1" type="ORF">SAMN05421761_11681</name>
</gene>
<accession>A0A1N7PHZ8</accession>
<organism evidence="1 2">
    <name type="scientific">Belliella pelovolcani</name>
    <dbReference type="NCBI Taxonomy" id="529505"/>
    <lineage>
        <taxon>Bacteria</taxon>
        <taxon>Pseudomonadati</taxon>
        <taxon>Bacteroidota</taxon>
        <taxon>Cytophagia</taxon>
        <taxon>Cytophagales</taxon>
        <taxon>Cyclobacteriaceae</taxon>
        <taxon>Belliella</taxon>
    </lineage>
</organism>
<evidence type="ECO:0008006" key="3">
    <source>
        <dbReference type="Google" id="ProtNLM"/>
    </source>
</evidence>
<dbReference type="STRING" id="529505.SAMN05421761_11681"/>
<protein>
    <recommendedName>
        <fullName evidence="3">Right handed beta helix region</fullName>
    </recommendedName>
</protein>
<dbReference type="RefSeq" id="WP_076502679.1">
    <property type="nucleotide sequence ID" value="NZ_FTOP01000016.1"/>
</dbReference>
<dbReference type="OrthoDB" id="1521716at2"/>
<reference evidence="2" key="1">
    <citation type="submission" date="2017-01" db="EMBL/GenBank/DDBJ databases">
        <authorList>
            <person name="Varghese N."/>
            <person name="Submissions S."/>
        </authorList>
    </citation>
    <scope>NUCLEOTIDE SEQUENCE [LARGE SCALE GENOMIC DNA]</scope>
    <source>
        <strain evidence="2">DSM 46698</strain>
    </source>
</reference>